<dbReference type="InterPro" id="IPR050661">
    <property type="entry name" value="BglG_antiterminators"/>
</dbReference>
<evidence type="ECO:0000256" key="2">
    <source>
        <dbReference type="ARBA" id="ARBA00022737"/>
    </source>
</evidence>
<feature type="domain" description="PTS EIIA type-2" evidence="7">
    <location>
        <begin position="497"/>
        <end position="637"/>
    </location>
</feature>
<feature type="domain" description="PRD" evidence="9">
    <location>
        <begin position="292"/>
        <end position="399"/>
    </location>
</feature>
<dbReference type="InterPro" id="IPR016152">
    <property type="entry name" value="PTrfase/Anion_transptr"/>
</dbReference>
<dbReference type="PROSITE" id="PS51000">
    <property type="entry name" value="HTH_DEOR_2"/>
    <property type="match status" value="1"/>
</dbReference>
<evidence type="ECO:0000259" key="8">
    <source>
        <dbReference type="PROSITE" id="PS51099"/>
    </source>
</evidence>
<evidence type="ECO:0000313" key="10">
    <source>
        <dbReference type="EMBL" id="GAA3020095.1"/>
    </source>
</evidence>
<feature type="domain" description="PTS EIIB type-2" evidence="8">
    <location>
        <begin position="404"/>
        <end position="494"/>
    </location>
</feature>
<dbReference type="InterPro" id="IPR002178">
    <property type="entry name" value="PTS_EIIA_type-2_dom"/>
</dbReference>
<feature type="domain" description="HTH deoR-type" evidence="6">
    <location>
        <begin position="3"/>
        <end position="63"/>
    </location>
</feature>
<dbReference type="PROSITE" id="PS51099">
    <property type="entry name" value="PTS_EIIB_TYPE_2"/>
    <property type="match status" value="1"/>
</dbReference>
<organism evidence="10 11">
    <name type="scientific">Tetragenococcus solitarius</name>
    <dbReference type="NCBI Taxonomy" id="71453"/>
    <lineage>
        <taxon>Bacteria</taxon>
        <taxon>Bacillati</taxon>
        <taxon>Bacillota</taxon>
        <taxon>Bacilli</taxon>
        <taxon>Lactobacillales</taxon>
        <taxon>Enterococcaceae</taxon>
        <taxon>Tetragenococcus</taxon>
    </lineage>
</organism>
<dbReference type="SUPFAM" id="SSF52794">
    <property type="entry name" value="PTS system IIB component-like"/>
    <property type="match status" value="1"/>
</dbReference>
<dbReference type="Pfam" id="PF00874">
    <property type="entry name" value="PRD"/>
    <property type="match status" value="1"/>
</dbReference>
<keyword evidence="5" id="KW-0804">Transcription</keyword>
<evidence type="ECO:0000256" key="3">
    <source>
        <dbReference type="ARBA" id="ARBA00023015"/>
    </source>
</evidence>
<evidence type="ECO:0000256" key="4">
    <source>
        <dbReference type="ARBA" id="ARBA00023159"/>
    </source>
</evidence>
<dbReference type="Pfam" id="PF00359">
    <property type="entry name" value="PTS_EIIA_2"/>
    <property type="match status" value="1"/>
</dbReference>
<dbReference type="InterPro" id="IPR007737">
    <property type="entry name" value="Mga_HTH"/>
</dbReference>
<evidence type="ECO:0000259" key="9">
    <source>
        <dbReference type="PROSITE" id="PS51372"/>
    </source>
</evidence>
<feature type="domain" description="PRD" evidence="9">
    <location>
        <begin position="185"/>
        <end position="291"/>
    </location>
</feature>
<dbReference type="Gene3D" id="3.40.930.10">
    <property type="entry name" value="Mannitol-specific EII, Chain A"/>
    <property type="match status" value="1"/>
</dbReference>
<keyword evidence="4" id="KW-0010">Activator</keyword>
<keyword evidence="2" id="KW-0677">Repeat</keyword>
<dbReference type="SUPFAM" id="SSF63520">
    <property type="entry name" value="PTS-regulatory domain, PRD"/>
    <property type="match status" value="2"/>
</dbReference>
<dbReference type="CDD" id="cd05568">
    <property type="entry name" value="PTS_IIB_bgl_like"/>
    <property type="match status" value="1"/>
</dbReference>
<dbReference type="Gene3D" id="3.40.50.2300">
    <property type="match status" value="1"/>
</dbReference>
<keyword evidence="11" id="KW-1185">Reference proteome</keyword>
<comment type="caution">
    <text evidence="10">The sequence shown here is derived from an EMBL/GenBank/DDBJ whole genome shotgun (WGS) entry which is preliminary data.</text>
</comment>
<accession>A0ABN3YAY6</accession>
<evidence type="ECO:0000313" key="11">
    <source>
        <dbReference type="Proteomes" id="UP001501577"/>
    </source>
</evidence>
<dbReference type="EMBL" id="BAAAXQ010000053">
    <property type="protein sequence ID" value="GAA3020095.1"/>
    <property type="molecule type" value="Genomic_DNA"/>
</dbReference>
<dbReference type="InterPro" id="IPR036095">
    <property type="entry name" value="PTS_EIIB-like_sf"/>
</dbReference>
<evidence type="ECO:0000256" key="5">
    <source>
        <dbReference type="ARBA" id="ARBA00023163"/>
    </source>
</evidence>
<dbReference type="Gene3D" id="1.10.10.10">
    <property type="entry name" value="Winged helix-like DNA-binding domain superfamily/Winged helix DNA-binding domain"/>
    <property type="match status" value="2"/>
</dbReference>
<gene>
    <name evidence="10" type="ORF">GCM10019998_15520</name>
</gene>
<dbReference type="InterPro" id="IPR001034">
    <property type="entry name" value="DeoR_HTH"/>
</dbReference>
<dbReference type="InterPro" id="IPR011608">
    <property type="entry name" value="PRD"/>
</dbReference>
<dbReference type="Proteomes" id="UP001501577">
    <property type="component" value="Unassembled WGS sequence"/>
</dbReference>
<keyword evidence="3" id="KW-0805">Transcription regulation</keyword>
<dbReference type="PROSITE" id="PS51372">
    <property type="entry name" value="PRD_2"/>
    <property type="match status" value="2"/>
</dbReference>
<dbReference type="InterPro" id="IPR036388">
    <property type="entry name" value="WH-like_DNA-bd_sf"/>
</dbReference>
<proteinExistence type="predicted"/>
<dbReference type="RefSeq" id="WP_068710152.1">
    <property type="nucleotide sequence ID" value="NZ_BAAAXQ010000053.1"/>
</dbReference>
<evidence type="ECO:0000259" key="6">
    <source>
        <dbReference type="PROSITE" id="PS51000"/>
    </source>
</evidence>
<dbReference type="Pfam" id="PF05043">
    <property type="entry name" value="Mga"/>
    <property type="match status" value="1"/>
</dbReference>
<dbReference type="PROSITE" id="PS51094">
    <property type="entry name" value="PTS_EIIA_TYPE_2"/>
    <property type="match status" value="1"/>
</dbReference>
<sequence length="639" mass="74719">MLAYKRLEQLFLHFNTENICTMHDLTKLFSVSERTIRSDIKELNNELFKYNTKIVTLRGVGYQLQDKEKALPILHELTNKPLSTVVFSLESTEDRVKQLLYLLLTTEDYLSIDELCDTLFVGRTTLLGYLKQLKILLHSYELTITSKTNIGYKLTGQEINFRQCFAEQLIERNFNSYISQFSILEQRIFKEIDLKEIFQKTIELLPPHEYKITDYNRKNFVIHIAIAVLRVKKNNNIEKLRQMTLFDSVIQQPVVHLIHWVETNYHLTFTDNDKNWIFAHFFTELQHQTSNQYQKEIEQLVQQLLEEIKQTFGENLQTDEILKNDLILHFSTYLPLKDILTIKKNPLLPTIKRNYSYAFELTVMAVSKNEFLQSYHFTEDDIGYIALHIAAAIERSNEKKSRKKKALIICGQGLSSSRLLEAIIHKNFPEQVEIIDTISFATFQLQENITADFIISTIPLPKANIPVVRIDFMEIKKGLQEIQRLLEQDKRLSELSSLFDSALFHINTIKMEKEKLISELVSLIKEHYTISNTFIEKVIAREQIIPTNVTSLIAIPHAIDNHVDETKISVCISKVPIMWDKENSVKIIFLIIGKDNDKDRLQTFFDYLSKLVESDRLQKKISQVERFSDLINCLSNINE</sequence>
<reference evidence="10 11" key="1">
    <citation type="journal article" date="2019" name="Int. J. Syst. Evol. Microbiol.">
        <title>The Global Catalogue of Microorganisms (GCM) 10K type strain sequencing project: providing services to taxonomists for standard genome sequencing and annotation.</title>
        <authorList>
            <consortium name="The Broad Institute Genomics Platform"/>
            <consortium name="The Broad Institute Genome Sequencing Center for Infectious Disease"/>
            <person name="Wu L."/>
            <person name="Ma J."/>
        </authorList>
    </citation>
    <scope>NUCLEOTIDE SEQUENCE [LARGE SCALE GENOMIC DNA]</scope>
    <source>
        <strain evidence="10 11">JCM 8736</strain>
    </source>
</reference>
<dbReference type="PANTHER" id="PTHR30185:SF13">
    <property type="entry name" value="LICABCH OPERON REGULATOR-RELATED"/>
    <property type="match status" value="1"/>
</dbReference>
<dbReference type="InterPro" id="IPR013196">
    <property type="entry name" value="HTH_11"/>
</dbReference>
<dbReference type="InterPro" id="IPR013011">
    <property type="entry name" value="PTS_EIIB_2"/>
</dbReference>
<dbReference type="Gene3D" id="1.10.1790.10">
    <property type="entry name" value="PRD domain"/>
    <property type="match status" value="1"/>
</dbReference>
<evidence type="ECO:0000256" key="1">
    <source>
        <dbReference type="ARBA" id="ARBA00022679"/>
    </source>
</evidence>
<dbReference type="Pfam" id="PF08279">
    <property type="entry name" value="HTH_11"/>
    <property type="match status" value="1"/>
</dbReference>
<dbReference type="InterPro" id="IPR036634">
    <property type="entry name" value="PRD_sf"/>
</dbReference>
<evidence type="ECO:0000259" key="7">
    <source>
        <dbReference type="PROSITE" id="PS51094"/>
    </source>
</evidence>
<dbReference type="PANTHER" id="PTHR30185">
    <property type="entry name" value="CRYPTIC BETA-GLUCOSIDE BGL OPERON ANTITERMINATOR"/>
    <property type="match status" value="1"/>
</dbReference>
<keyword evidence="1" id="KW-0808">Transferase</keyword>
<dbReference type="SUPFAM" id="SSF55804">
    <property type="entry name" value="Phoshotransferase/anion transport protein"/>
    <property type="match status" value="1"/>
</dbReference>
<protein>
    <submittedName>
        <fullName evidence="10">BglG family transcription antiterminator</fullName>
    </submittedName>
</protein>
<name>A0ABN3YAY6_9ENTE</name>